<evidence type="ECO:0000313" key="1">
    <source>
        <dbReference type="EMBL" id="CAK0786827.1"/>
    </source>
</evidence>
<dbReference type="SUPFAM" id="SSF51735">
    <property type="entry name" value="NAD(P)-binding Rossmann-fold domains"/>
    <property type="match status" value="1"/>
</dbReference>
<evidence type="ECO:0000313" key="2">
    <source>
        <dbReference type="Proteomes" id="UP001314263"/>
    </source>
</evidence>
<dbReference type="InterPro" id="IPR002347">
    <property type="entry name" value="SDR_fam"/>
</dbReference>
<gene>
    <name evidence="1" type="ORF">CVIRNUC_010041</name>
</gene>
<dbReference type="InterPro" id="IPR052625">
    <property type="entry name" value="Chl_b_Red"/>
</dbReference>
<comment type="caution">
    <text evidence="1">The sequence shown here is derived from an EMBL/GenBank/DDBJ whole genome shotgun (WGS) entry which is preliminary data.</text>
</comment>
<name>A0AAV1IHV1_9CHLO</name>
<reference evidence="1 2" key="1">
    <citation type="submission" date="2023-10" db="EMBL/GenBank/DDBJ databases">
        <authorList>
            <person name="Maclean D."/>
            <person name="Macfadyen A."/>
        </authorList>
    </citation>
    <scope>NUCLEOTIDE SEQUENCE [LARGE SCALE GENOMIC DNA]</scope>
</reference>
<dbReference type="PRINTS" id="PR00081">
    <property type="entry name" value="GDHRDH"/>
</dbReference>
<dbReference type="GO" id="GO:0034256">
    <property type="term" value="F:chlorophyll(ide) b reductase activity"/>
    <property type="evidence" value="ECO:0007669"/>
    <property type="project" value="TreeGrafter"/>
</dbReference>
<dbReference type="AlphaFoldDB" id="A0AAV1IHV1"/>
<organism evidence="1 2">
    <name type="scientific">Coccomyxa viridis</name>
    <dbReference type="NCBI Taxonomy" id="1274662"/>
    <lineage>
        <taxon>Eukaryota</taxon>
        <taxon>Viridiplantae</taxon>
        <taxon>Chlorophyta</taxon>
        <taxon>core chlorophytes</taxon>
        <taxon>Trebouxiophyceae</taxon>
        <taxon>Trebouxiophyceae incertae sedis</taxon>
        <taxon>Coccomyxaceae</taxon>
        <taxon>Coccomyxa</taxon>
    </lineage>
</organism>
<sequence>MLEFSYQRTLEASDMFNQAFSATHDPHLLIGPLRHGALRRLRRHPTSITASSKGVVVTGGNRGFGYAMSQEFLKEGDAVVLCGRNSDDVNAAVKALQTEAPRSQVHGMRCDVSVADDVAELGQFAGQQLGTVHLWINNAGQVTRKRLLADVDASDISSAVGSNVMGSLLGSREAIRLMRQQPAHPKTVYHIFNLGFSRWGASFSKSACTHKATKAALTQLTHSLSEELVEASPALAATTCLQGWC</sequence>
<dbReference type="PANTHER" id="PTHR24314">
    <property type="entry name" value="NON-SPECIFIC LIPID TRANSFER PROTEIN-RELATED"/>
    <property type="match status" value="1"/>
</dbReference>
<dbReference type="InterPro" id="IPR036291">
    <property type="entry name" value="NAD(P)-bd_dom_sf"/>
</dbReference>
<dbReference type="GO" id="GO:0010304">
    <property type="term" value="P:PSII associated light-harvesting complex II catabolic process"/>
    <property type="evidence" value="ECO:0007669"/>
    <property type="project" value="TreeGrafter"/>
</dbReference>
<protein>
    <submittedName>
        <fullName evidence="1">Uncharacterized protein</fullName>
    </submittedName>
</protein>
<dbReference type="Proteomes" id="UP001314263">
    <property type="component" value="Unassembled WGS sequence"/>
</dbReference>
<dbReference type="GO" id="GO:0015996">
    <property type="term" value="P:chlorophyll catabolic process"/>
    <property type="evidence" value="ECO:0007669"/>
    <property type="project" value="TreeGrafter"/>
</dbReference>
<keyword evidence="2" id="KW-1185">Reference proteome</keyword>
<dbReference type="Pfam" id="PF00106">
    <property type="entry name" value="adh_short"/>
    <property type="match status" value="1"/>
</dbReference>
<accession>A0AAV1IHV1</accession>
<dbReference type="PANTHER" id="PTHR24314:SF26">
    <property type="match status" value="1"/>
</dbReference>
<proteinExistence type="predicted"/>
<dbReference type="CDD" id="cd05233">
    <property type="entry name" value="SDR_c"/>
    <property type="match status" value="1"/>
</dbReference>
<dbReference type="EMBL" id="CAUYUE010000015">
    <property type="protein sequence ID" value="CAK0786827.1"/>
    <property type="molecule type" value="Genomic_DNA"/>
</dbReference>
<dbReference type="Gene3D" id="3.40.50.720">
    <property type="entry name" value="NAD(P)-binding Rossmann-like Domain"/>
    <property type="match status" value="1"/>
</dbReference>